<dbReference type="AlphaFoldDB" id="A0A9D1WCB7"/>
<name>A0A9D1WCB7_9GAMM</name>
<dbReference type="InterPro" id="IPR027367">
    <property type="entry name" value="Gly-zipper_YMGG"/>
</dbReference>
<feature type="domain" description="YMGG-like Gly-zipper" evidence="2">
    <location>
        <begin position="61"/>
        <end position="100"/>
    </location>
</feature>
<organism evidence="3 4">
    <name type="scientific">Candidatus Anaerobiospirillum pullistercoris</name>
    <dbReference type="NCBI Taxonomy" id="2838452"/>
    <lineage>
        <taxon>Bacteria</taxon>
        <taxon>Pseudomonadati</taxon>
        <taxon>Pseudomonadota</taxon>
        <taxon>Gammaproteobacteria</taxon>
        <taxon>Aeromonadales</taxon>
        <taxon>Succinivibrionaceae</taxon>
        <taxon>Anaerobiospirillum</taxon>
    </lineage>
</organism>
<keyword evidence="1" id="KW-0732">Signal</keyword>
<proteinExistence type="predicted"/>
<evidence type="ECO:0000313" key="4">
    <source>
        <dbReference type="Proteomes" id="UP000886829"/>
    </source>
</evidence>
<feature type="signal peptide" evidence="1">
    <location>
        <begin position="1"/>
        <end position="27"/>
    </location>
</feature>
<accession>A0A9D1WCB7</accession>
<reference evidence="3" key="2">
    <citation type="submission" date="2021-04" db="EMBL/GenBank/DDBJ databases">
        <authorList>
            <person name="Gilroy R."/>
        </authorList>
    </citation>
    <scope>NUCLEOTIDE SEQUENCE</scope>
    <source>
        <strain evidence="3">USASDec5-558</strain>
    </source>
</reference>
<gene>
    <name evidence="3" type="ORF">H9850_03195</name>
</gene>
<dbReference type="EMBL" id="DXEV01000062">
    <property type="protein sequence ID" value="HIX56460.1"/>
    <property type="molecule type" value="Genomic_DNA"/>
</dbReference>
<evidence type="ECO:0000259" key="2">
    <source>
        <dbReference type="Pfam" id="PF13441"/>
    </source>
</evidence>
<sequence>MINLKNKNALKGTALAVILGASILASGCTNPTSTAGRVSYFTEGVITDVEYITLDLNKYDTTKSAAVGAGIGAAAGQIWGKDTKSTLIGAGIGALLSAGASAMMDRTSDGARLTINTNQGLVLVDQPFSCNYQRGAKVRLINQSDNTVQIQVLVNGTYRTAETNSPKECSL</sequence>
<dbReference type="Pfam" id="PF13441">
    <property type="entry name" value="Gly-zipper_YMGG"/>
    <property type="match status" value="1"/>
</dbReference>
<comment type="caution">
    <text evidence="3">The sequence shown here is derived from an EMBL/GenBank/DDBJ whole genome shotgun (WGS) entry which is preliminary data.</text>
</comment>
<evidence type="ECO:0000256" key="1">
    <source>
        <dbReference type="SAM" id="SignalP"/>
    </source>
</evidence>
<protein>
    <recommendedName>
        <fullName evidence="2">YMGG-like Gly-zipper domain-containing protein</fullName>
    </recommendedName>
</protein>
<feature type="chain" id="PRO_5038886805" description="YMGG-like Gly-zipper domain-containing protein" evidence="1">
    <location>
        <begin position="28"/>
        <end position="171"/>
    </location>
</feature>
<dbReference type="PROSITE" id="PS51257">
    <property type="entry name" value="PROKAR_LIPOPROTEIN"/>
    <property type="match status" value="1"/>
</dbReference>
<reference evidence="3" key="1">
    <citation type="journal article" date="2021" name="PeerJ">
        <title>Extensive microbial diversity within the chicken gut microbiome revealed by metagenomics and culture.</title>
        <authorList>
            <person name="Gilroy R."/>
            <person name="Ravi A."/>
            <person name="Getino M."/>
            <person name="Pursley I."/>
            <person name="Horton D.L."/>
            <person name="Alikhan N.F."/>
            <person name="Baker D."/>
            <person name="Gharbi K."/>
            <person name="Hall N."/>
            <person name="Watson M."/>
            <person name="Adriaenssens E.M."/>
            <person name="Foster-Nyarko E."/>
            <person name="Jarju S."/>
            <person name="Secka A."/>
            <person name="Antonio M."/>
            <person name="Oren A."/>
            <person name="Chaudhuri R.R."/>
            <person name="La Ragione R."/>
            <person name="Hildebrand F."/>
            <person name="Pallen M.J."/>
        </authorList>
    </citation>
    <scope>NUCLEOTIDE SEQUENCE</scope>
    <source>
        <strain evidence="3">USASDec5-558</strain>
    </source>
</reference>
<evidence type="ECO:0000313" key="3">
    <source>
        <dbReference type="EMBL" id="HIX56460.1"/>
    </source>
</evidence>
<dbReference type="Proteomes" id="UP000886829">
    <property type="component" value="Unassembled WGS sequence"/>
</dbReference>